<dbReference type="SUPFAM" id="SSF55008">
    <property type="entry name" value="HMA, heavy metal-associated domain"/>
    <property type="match status" value="1"/>
</dbReference>
<evidence type="ECO:0000256" key="1">
    <source>
        <dbReference type="ARBA" id="ARBA00004127"/>
    </source>
</evidence>
<comment type="caution">
    <text evidence="12">The sequence shown here is derived from an EMBL/GenBank/DDBJ whole genome shotgun (WGS) entry which is preliminary data.</text>
</comment>
<evidence type="ECO:0000256" key="7">
    <source>
        <dbReference type="ARBA" id="ARBA00022967"/>
    </source>
</evidence>
<dbReference type="PROSITE" id="PS00154">
    <property type="entry name" value="ATPASE_E1_E2"/>
    <property type="match status" value="1"/>
</dbReference>
<keyword evidence="13" id="KW-1185">Reference proteome</keyword>
<dbReference type="InterPro" id="IPR008250">
    <property type="entry name" value="ATPase_P-typ_transduc_dom_A_sf"/>
</dbReference>
<dbReference type="PROSITE" id="PS50846">
    <property type="entry name" value="HMA_2"/>
    <property type="match status" value="1"/>
</dbReference>
<feature type="transmembrane region" description="Helical" evidence="10">
    <location>
        <begin position="163"/>
        <end position="185"/>
    </location>
</feature>
<dbReference type="InterPro" id="IPR017969">
    <property type="entry name" value="Heavy-metal-associated_CS"/>
</dbReference>
<evidence type="ECO:0000256" key="3">
    <source>
        <dbReference type="ARBA" id="ARBA00022692"/>
    </source>
</evidence>
<dbReference type="InterPro" id="IPR059000">
    <property type="entry name" value="ATPase_P-type_domA"/>
</dbReference>
<keyword evidence="4 10" id="KW-0479">Metal-binding</keyword>
<evidence type="ECO:0000313" key="13">
    <source>
        <dbReference type="Proteomes" id="UP001165648"/>
    </source>
</evidence>
<comment type="subcellular location">
    <subcellularLocation>
        <location evidence="10">Cell membrane</location>
    </subcellularLocation>
    <subcellularLocation>
        <location evidence="1">Endomembrane system</location>
        <topology evidence="1">Multi-pass membrane protein</topology>
    </subcellularLocation>
</comment>
<dbReference type="PANTHER" id="PTHR43520:SF8">
    <property type="entry name" value="P-TYPE CU(+) TRANSPORTER"/>
    <property type="match status" value="1"/>
</dbReference>
<dbReference type="SUPFAM" id="SSF81665">
    <property type="entry name" value="Calcium ATPase, transmembrane domain M"/>
    <property type="match status" value="1"/>
</dbReference>
<dbReference type="Gene3D" id="3.30.70.100">
    <property type="match status" value="1"/>
</dbReference>
<dbReference type="Pfam" id="PF00702">
    <property type="entry name" value="Hydrolase"/>
    <property type="match status" value="1"/>
</dbReference>
<dbReference type="Proteomes" id="UP001165648">
    <property type="component" value="Unassembled WGS sequence"/>
</dbReference>
<keyword evidence="8 10" id="KW-1133">Transmembrane helix</keyword>
<dbReference type="SUPFAM" id="SSF56784">
    <property type="entry name" value="HAD-like"/>
    <property type="match status" value="1"/>
</dbReference>
<dbReference type="InterPro" id="IPR044492">
    <property type="entry name" value="P_typ_ATPase_HD_dom"/>
</dbReference>
<feature type="transmembrane region" description="Helical" evidence="10">
    <location>
        <begin position="99"/>
        <end position="119"/>
    </location>
</feature>
<protein>
    <submittedName>
        <fullName evidence="12">Heavy metal translocating P-type ATPase</fullName>
    </submittedName>
</protein>
<dbReference type="NCBIfam" id="TIGR01494">
    <property type="entry name" value="ATPase_P-type"/>
    <property type="match status" value="1"/>
</dbReference>
<dbReference type="InterPro" id="IPR018303">
    <property type="entry name" value="ATPase_P-typ_P_site"/>
</dbReference>
<dbReference type="CDD" id="cd00371">
    <property type="entry name" value="HMA"/>
    <property type="match status" value="1"/>
</dbReference>
<dbReference type="InterPro" id="IPR036163">
    <property type="entry name" value="HMA_dom_sf"/>
</dbReference>
<feature type="transmembrane region" description="Helical" evidence="10">
    <location>
        <begin position="125"/>
        <end position="142"/>
    </location>
</feature>
<dbReference type="PROSITE" id="PS01047">
    <property type="entry name" value="HMA_1"/>
    <property type="match status" value="1"/>
</dbReference>
<keyword evidence="3 10" id="KW-0812">Transmembrane</keyword>
<name>A0ABT3W6L0_9PROT</name>
<dbReference type="InterPro" id="IPR023214">
    <property type="entry name" value="HAD_sf"/>
</dbReference>
<evidence type="ECO:0000256" key="9">
    <source>
        <dbReference type="ARBA" id="ARBA00023136"/>
    </source>
</evidence>
<dbReference type="InterPro" id="IPR027256">
    <property type="entry name" value="P-typ_ATPase_IB"/>
</dbReference>
<dbReference type="InterPro" id="IPR001757">
    <property type="entry name" value="P_typ_ATPase"/>
</dbReference>
<dbReference type="Pfam" id="PF00403">
    <property type="entry name" value="HMA"/>
    <property type="match status" value="1"/>
</dbReference>
<dbReference type="NCBIfam" id="TIGR01525">
    <property type="entry name" value="ATPase-IB_hvy"/>
    <property type="match status" value="1"/>
</dbReference>
<dbReference type="Gene3D" id="3.40.50.1000">
    <property type="entry name" value="HAD superfamily/HAD-like"/>
    <property type="match status" value="1"/>
</dbReference>
<evidence type="ECO:0000313" key="12">
    <source>
        <dbReference type="EMBL" id="MCX5614720.1"/>
    </source>
</evidence>
<reference evidence="12 13" key="1">
    <citation type="submission" date="2022-07" db="EMBL/GenBank/DDBJ databases">
        <title>Bombella genomes.</title>
        <authorList>
            <person name="Harer L."/>
            <person name="Styblova S."/>
            <person name="Ehrmann M."/>
        </authorList>
    </citation>
    <scope>NUCLEOTIDE SEQUENCE [LARGE SCALE GENOMIC DNA]</scope>
    <source>
        <strain evidence="12 13">TMW 2.2558</strain>
    </source>
</reference>
<gene>
    <name evidence="12" type="ORF">NQF64_05620</name>
</gene>
<feature type="transmembrane region" description="Helical" evidence="10">
    <location>
        <begin position="344"/>
        <end position="366"/>
    </location>
</feature>
<dbReference type="Gene3D" id="2.70.150.10">
    <property type="entry name" value="Calcium-transporting ATPase, cytoplasmic transduction domain A"/>
    <property type="match status" value="1"/>
</dbReference>
<evidence type="ECO:0000256" key="5">
    <source>
        <dbReference type="ARBA" id="ARBA00022741"/>
    </source>
</evidence>
<comment type="similarity">
    <text evidence="2 10">Belongs to the cation transport ATPase (P-type) (TC 3.A.3) family. Type IB subfamily.</text>
</comment>
<feature type="transmembrane region" description="Helical" evidence="10">
    <location>
        <begin position="715"/>
        <end position="737"/>
    </location>
</feature>
<sequence>MPTSSPSSRTLLIEGMSCASCSARVEKALHAVPGVTDAHVNLATQQAQITGTASQEALIGAVKTVGFGAAPLIQQEAHRTIQDRKTHREAQTRALRHDLLHAVILWLLILFMGMGHGFGFIPVGWRPWLQWVFATLALIGPGRQFYRTGLPALLHRTPTMNTLVALGTGAAYLYSSLVVFASALLPAETQHLYFDAILGIITLVLLGRMLEARAKGRTSAALEKLICLQPQEAHLLHNGGGHDVPIAQIKPGDQLLIRPGERVPLDGVILEGKSHLDESMLTGEALPTPRGVGETIIGGTLNQEGALTIQATATGADTVLARIISMVEHAQGSKLPIQSLVDKVILWFVPVIIAIAGLTFLLWLIIGPAPSFIYALTNAIAVLIAACPCAMGLATPTAIMVATGKGAEIGILFRKGEALQSLGHTRLVAFDKTGTLTKGQPHLTDIYRLDDTLTEEALLALAAAVERHSDHPLARAITQAAEERAVTLPPVRYVSTLTGLGIEAQDEAGHHIHLGNHAYMKSLGHYSAEANRLADTLSQKGTSPLYMAYKGRIIALMAIADPIRPSAAAAIAALKNAHIRTVMITGDIEATARSIAQQAGIEDVIAHVMPEEKGATIQTLQKLHGPVTFVGDGINDAPALALADTGLAISHGTDIAIEAADLVLTRDSLMSVPDAITLSRSTMKVIRQNLFWAFIYNIVLIPLAAGALYPLAHIMLSPAFAAGAMAFSSLFVLGNAIRLRFAPPFLPEQAHKSKRKTFEKGPL</sequence>
<evidence type="ECO:0000256" key="8">
    <source>
        <dbReference type="ARBA" id="ARBA00022989"/>
    </source>
</evidence>
<dbReference type="RefSeq" id="WP_266106760.1">
    <property type="nucleotide sequence ID" value="NZ_JANIDW010000002.1"/>
</dbReference>
<evidence type="ECO:0000259" key="11">
    <source>
        <dbReference type="PROSITE" id="PS50846"/>
    </source>
</evidence>
<proteinExistence type="inferred from homology"/>
<feature type="transmembrane region" description="Helical" evidence="10">
    <location>
        <begin position="372"/>
        <end position="395"/>
    </location>
</feature>
<dbReference type="InterPro" id="IPR023298">
    <property type="entry name" value="ATPase_P-typ_TM_dom_sf"/>
</dbReference>
<dbReference type="InterPro" id="IPR006121">
    <property type="entry name" value="HMA_dom"/>
</dbReference>
<dbReference type="PRINTS" id="PR00943">
    <property type="entry name" value="CUATPASE"/>
</dbReference>
<keyword evidence="5 10" id="KW-0547">Nucleotide-binding</keyword>
<organism evidence="12 13">
    <name type="scientific">Bombella saccharophila</name>
    <dbReference type="NCBI Taxonomy" id="2967338"/>
    <lineage>
        <taxon>Bacteria</taxon>
        <taxon>Pseudomonadati</taxon>
        <taxon>Pseudomonadota</taxon>
        <taxon>Alphaproteobacteria</taxon>
        <taxon>Acetobacterales</taxon>
        <taxon>Acetobacteraceae</taxon>
        <taxon>Bombella</taxon>
    </lineage>
</organism>
<dbReference type="Gene3D" id="3.40.1110.10">
    <property type="entry name" value="Calcium-transporting ATPase, cytoplasmic domain N"/>
    <property type="match status" value="1"/>
</dbReference>
<dbReference type="SFLD" id="SFLDG00002">
    <property type="entry name" value="C1.7:_P-type_atpase_like"/>
    <property type="match status" value="1"/>
</dbReference>
<dbReference type="CDD" id="cd02094">
    <property type="entry name" value="P-type_ATPase_Cu-like"/>
    <property type="match status" value="1"/>
</dbReference>
<feature type="domain" description="HMA" evidence="11">
    <location>
        <begin position="7"/>
        <end position="70"/>
    </location>
</feature>
<dbReference type="SFLD" id="SFLDF00027">
    <property type="entry name" value="p-type_atpase"/>
    <property type="match status" value="1"/>
</dbReference>
<evidence type="ECO:0000256" key="4">
    <source>
        <dbReference type="ARBA" id="ARBA00022723"/>
    </source>
</evidence>
<feature type="transmembrane region" description="Helical" evidence="10">
    <location>
        <begin position="690"/>
        <end position="709"/>
    </location>
</feature>
<feature type="transmembrane region" description="Helical" evidence="10">
    <location>
        <begin position="191"/>
        <end position="210"/>
    </location>
</feature>
<keyword evidence="6 10" id="KW-0067">ATP-binding</keyword>
<dbReference type="Pfam" id="PF00122">
    <property type="entry name" value="E1-E2_ATPase"/>
    <property type="match status" value="1"/>
</dbReference>
<dbReference type="PRINTS" id="PR00119">
    <property type="entry name" value="CATATPASE"/>
</dbReference>
<dbReference type="SFLD" id="SFLDS00003">
    <property type="entry name" value="Haloacid_Dehalogenase"/>
    <property type="match status" value="1"/>
</dbReference>
<keyword evidence="9 10" id="KW-0472">Membrane</keyword>
<dbReference type="SUPFAM" id="SSF81653">
    <property type="entry name" value="Calcium ATPase, transduction domain A"/>
    <property type="match status" value="1"/>
</dbReference>
<dbReference type="PANTHER" id="PTHR43520">
    <property type="entry name" value="ATP7, ISOFORM B"/>
    <property type="match status" value="1"/>
</dbReference>
<dbReference type="NCBIfam" id="TIGR01511">
    <property type="entry name" value="ATPase-IB1_Cu"/>
    <property type="match status" value="1"/>
</dbReference>
<dbReference type="EMBL" id="JANIDW010000002">
    <property type="protein sequence ID" value="MCX5614720.1"/>
    <property type="molecule type" value="Genomic_DNA"/>
</dbReference>
<dbReference type="InterPro" id="IPR023299">
    <property type="entry name" value="ATPase_P-typ_cyto_dom_N"/>
</dbReference>
<evidence type="ECO:0000256" key="10">
    <source>
        <dbReference type="RuleBase" id="RU362081"/>
    </source>
</evidence>
<evidence type="ECO:0000256" key="2">
    <source>
        <dbReference type="ARBA" id="ARBA00006024"/>
    </source>
</evidence>
<keyword evidence="10" id="KW-1003">Cell membrane</keyword>
<dbReference type="InterPro" id="IPR036412">
    <property type="entry name" value="HAD-like_sf"/>
</dbReference>
<evidence type="ECO:0000256" key="6">
    <source>
        <dbReference type="ARBA" id="ARBA00022840"/>
    </source>
</evidence>
<accession>A0ABT3W6L0</accession>
<keyword evidence="7" id="KW-1278">Translocase</keyword>